<dbReference type="RefSeq" id="WP_146395986.1">
    <property type="nucleotide sequence ID" value="NZ_SJPJ01000001.1"/>
</dbReference>
<name>A0A5C5Z2B9_9BACT</name>
<comment type="caution">
    <text evidence="2">The sequence shown here is derived from an EMBL/GenBank/DDBJ whole genome shotgun (WGS) entry which is preliminary data.</text>
</comment>
<evidence type="ECO:0008006" key="4">
    <source>
        <dbReference type="Google" id="ProtNLM"/>
    </source>
</evidence>
<sequence precursor="true">MTYPKMTTAIVAALFLVSGQALAEDWKPLLSKRLPQYGHRNWIIIADSAYPKQSAPGIETIYTGDGQLDVLKHVLKEVDAAKHVRPVIMLDAELESVPEENAPGVETYREGLKSLFGERPLKVMKHEDIIRELDEGSKLFNILLLKTDMTIPYTSVFIELDCGYWSEEKETELRDLIERGGQEAIENR</sequence>
<reference evidence="2 3" key="1">
    <citation type="submission" date="2019-02" db="EMBL/GenBank/DDBJ databases">
        <title>Deep-cultivation of Planctomycetes and their phenomic and genomic characterization uncovers novel biology.</title>
        <authorList>
            <person name="Wiegand S."/>
            <person name="Jogler M."/>
            <person name="Boedeker C."/>
            <person name="Pinto D."/>
            <person name="Vollmers J."/>
            <person name="Rivas-Marin E."/>
            <person name="Kohn T."/>
            <person name="Peeters S.H."/>
            <person name="Heuer A."/>
            <person name="Rast P."/>
            <person name="Oberbeckmann S."/>
            <person name="Bunk B."/>
            <person name="Jeske O."/>
            <person name="Meyerdierks A."/>
            <person name="Storesund J.E."/>
            <person name="Kallscheuer N."/>
            <person name="Luecker S."/>
            <person name="Lage O.M."/>
            <person name="Pohl T."/>
            <person name="Merkel B.J."/>
            <person name="Hornburger P."/>
            <person name="Mueller R.-W."/>
            <person name="Bruemmer F."/>
            <person name="Labrenz M."/>
            <person name="Spormann A.M."/>
            <person name="Op Den Camp H."/>
            <person name="Overmann J."/>
            <person name="Amann R."/>
            <person name="Jetten M.S.M."/>
            <person name="Mascher T."/>
            <person name="Medema M.H."/>
            <person name="Devos D.P."/>
            <person name="Kaster A.-K."/>
            <person name="Ovreas L."/>
            <person name="Rohde M."/>
            <person name="Galperin M.Y."/>
            <person name="Jogler C."/>
        </authorList>
    </citation>
    <scope>NUCLEOTIDE SEQUENCE [LARGE SCALE GENOMIC DNA]</scope>
    <source>
        <strain evidence="2 3">CA13</strain>
    </source>
</reference>
<keyword evidence="1" id="KW-0732">Signal</keyword>
<evidence type="ECO:0000313" key="2">
    <source>
        <dbReference type="EMBL" id="TWT80753.1"/>
    </source>
</evidence>
<dbReference type="Proteomes" id="UP000315010">
    <property type="component" value="Unassembled WGS sequence"/>
</dbReference>
<dbReference type="AlphaFoldDB" id="A0A5C5Z2B9"/>
<evidence type="ECO:0000313" key="3">
    <source>
        <dbReference type="Proteomes" id="UP000315010"/>
    </source>
</evidence>
<feature type="chain" id="PRO_5022689154" description="D-ribose pyranase" evidence="1">
    <location>
        <begin position="24"/>
        <end position="188"/>
    </location>
</feature>
<protein>
    <recommendedName>
        <fullName evidence="4">D-ribose pyranase</fullName>
    </recommendedName>
</protein>
<proteinExistence type="predicted"/>
<keyword evidence="3" id="KW-1185">Reference proteome</keyword>
<feature type="signal peptide" evidence="1">
    <location>
        <begin position="1"/>
        <end position="23"/>
    </location>
</feature>
<gene>
    <name evidence="2" type="ORF">CA13_21990</name>
</gene>
<dbReference type="InterPro" id="IPR023750">
    <property type="entry name" value="RbsD-like_sf"/>
</dbReference>
<accession>A0A5C5Z2B9</accession>
<dbReference type="EMBL" id="SJPJ01000001">
    <property type="protein sequence ID" value="TWT80753.1"/>
    <property type="molecule type" value="Genomic_DNA"/>
</dbReference>
<evidence type="ECO:0000256" key="1">
    <source>
        <dbReference type="SAM" id="SignalP"/>
    </source>
</evidence>
<dbReference type="SUPFAM" id="SSF102546">
    <property type="entry name" value="RbsD-like"/>
    <property type="match status" value="1"/>
</dbReference>
<dbReference type="GO" id="GO:0016853">
    <property type="term" value="F:isomerase activity"/>
    <property type="evidence" value="ECO:0007669"/>
    <property type="project" value="InterPro"/>
</dbReference>
<dbReference type="GO" id="GO:0048029">
    <property type="term" value="F:monosaccharide binding"/>
    <property type="evidence" value="ECO:0007669"/>
    <property type="project" value="InterPro"/>
</dbReference>
<dbReference type="GO" id="GO:0005996">
    <property type="term" value="P:monosaccharide metabolic process"/>
    <property type="evidence" value="ECO:0007669"/>
    <property type="project" value="InterPro"/>
</dbReference>
<dbReference type="Gene3D" id="3.40.1650.10">
    <property type="entry name" value="RbsD-like domain"/>
    <property type="match status" value="1"/>
</dbReference>
<dbReference type="OrthoDB" id="120129at2"/>
<organism evidence="2 3">
    <name type="scientific">Novipirellula herctigrandis</name>
    <dbReference type="NCBI Taxonomy" id="2527986"/>
    <lineage>
        <taxon>Bacteria</taxon>
        <taxon>Pseudomonadati</taxon>
        <taxon>Planctomycetota</taxon>
        <taxon>Planctomycetia</taxon>
        <taxon>Pirellulales</taxon>
        <taxon>Pirellulaceae</taxon>
        <taxon>Novipirellula</taxon>
    </lineage>
</organism>